<dbReference type="OrthoDB" id="3389160at2"/>
<evidence type="ECO:0000256" key="2">
    <source>
        <dbReference type="ARBA" id="ARBA00023315"/>
    </source>
</evidence>
<feature type="domain" description="N-acetyltransferase" evidence="3">
    <location>
        <begin position="9"/>
        <end position="181"/>
    </location>
</feature>
<dbReference type="AlphaFoldDB" id="A0A3A9YQV6"/>
<dbReference type="PROSITE" id="PS51186">
    <property type="entry name" value="GNAT"/>
    <property type="match status" value="1"/>
</dbReference>
<reference evidence="4 5" key="1">
    <citation type="journal article" date="2014" name="Int. J. Syst. Evol. Microbiol.">
        <title>Streptomyces hoynatensis sp. nov., isolated from deep marine sediment.</title>
        <authorList>
            <person name="Veyisoglu A."/>
            <person name="Sahin N."/>
        </authorList>
    </citation>
    <scope>NUCLEOTIDE SEQUENCE [LARGE SCALE GENOMIC DNA]</scope>
    <source>
        <strain evidence="4 5">KCTC 29097</strain>
    </source>
</reference>
<evidence type="ECO:0000259" key="3">
    <source>
        <dbReference type="PROSITE" id="PS51186"/>
    </source>
</evidence>
<sequence>MSGTECAKHTIERLSAAEFPAAAGELAGLLAEVVAGGSSLGFRTPFGRRPALDWWLSREPAVASGSLVVWVARGPEGVSGTISLAREHRENGRHRAEIVKLMVSPAARGRGLGRRLLATAEEAAAADGIRLLLLDTEADTPADRLYRAAGWTPYGLVPAYATDPGGALRDCTFFYKFLPEPPAAAAS</sequence>
<dbReference type="RefSeq" id="WP_120683545.1">
    <property type="nucleotide sequence ID" value="NZ_RBAL01000018.1"/>
</dbReference>
<dbReference type="EMBL" id="RBAL01000018">
    <property type="protein sequence ID" value="RKN38363.1"/>
    <property type="molecule type" value="Genomic_DNA"/>
</dbReference>
<dbReference type="InterPro" id="IPR000182">
    <property type="entry name" value="GNAT_dom"/>
</dbReference>
<protein>
    <submittedName>
        <fullName evidence="4">GNAT family N-acetyltransferase</fullName>
    </submittedName>
</protein>
<dbReference type="PANTHER" id="PTHR43877:SF2">
    <property type="entry name" value="AMINOALKYLPHOSPHONATE N-ACETYLTRANSFERASE-RELATED"/>
    <property type="match status" value="1"/>
</dbReference>
<dbReference type="PANTHER" id="PTHR43877">
    <property type="entry name" value="AMINOALKYLPHOSPHONATE N-ACETYLTRANSFERASE-RELATED-RELATED"/>
    <property type="match status" value="1"/>
</dbReference>
<dbReference type="InterPro" id="IPR016181">
    <property type="entry name" value="Acyl_CoA_acyltransferase"/>
</dbReference>
<dbReference type="InterPro" id="IPR050832">
    <property type="entry name" value="Bact_Acetyltransf"/>
</dbReference>
<accession>A0A3A9YQV6</accession>
<gene>
    <name evidence="4" type="ORF">D7294_24955</name>
</gene>
<organism evidence="4 5">
    <name type="scientific">Streptomyces hoynatensis</name>
    <dbReference type="NCBI Taxonomy" id="1141874"/>
    <lineage>
        <taxon>Bacteria</taxon>
        <taxon>Bacillati</taxon>
        <taxon>Actinomycetota</taxon>
        <taxon>Actinomycetes</taxon>
        <taxon>Kitasatosporales</taxon>
        <taxon>Streptomycetaceae</taxon>
        <taxon>Streptomyces</taxon>
    </lineage>
</organism>
<dbReference type="GO" id="GO:0016747">
    <property type="term" value="F:acyltransferase activity, transferring groups other than amino-acyl groups"/>
    <property type="evidence" value="ECO:0007669"/>
    <property type="project" value="InterPro"/>
</dbReference>
<dbReference type="SUPFAM" id="SSF55729">
    <property type="entry name" value="Acyl-CoA N-acyltransferases (Nat)"/>
    <property type="match status" value="1"/>
</dbReference>
<evidence type="ECO:0000313" key="5">
    <source>
        <dbReference type="Proteomes" id="UP000272474"/>
    </source>
</evidence>
<keyword evidence="2" id="KW-0012">Acyltransferase</keyword>
<evidence type="ECO:0000313" key="4">
    <source>
        <dbReference type="EMBL" id="RKN38363.1"/>
    </source>
</evidence>
<dbReference type="Proteomes" id="UP000272474">
    <property type="component" value="Unassembled WGS sequence"/>
</dbReference>
<comment type="caution">
    <text evidence="4">The sequence shown here is derived from an EMBL/GenBank/DDBJ whole genome shotgun (WGS) entry which is preliminary data.</text>
</comment>
<keyword evidence="1 4" id="KW-0808">Transferase</keyword>
<dbReference type="Gene3D" id="3.40.630.30">
    <property type="match status" value="1"/>
</dbReference>
<proteinExistence type="predicted"/>
<evidence type="ECO:0000256" key="1">
    <source>
        <dbReference type="ARBA" id="ARBA00022679"/>
    </source>
</evidence>
<keyword evidence="5" id="KW-1185">Reference proteome</keyword>
<name>A0A3A9YQV6_9ACTN</name>
<dbReference type="Pfam" id="PF00583">
    <property type="entry name" value="Acetyltransf_1"/>
    <property type="match status" value="1"/>
</dbReference>